<gene>
    <name evidence="2" type="ORF">BCF44_112225</name>
</gene>
<keyword evidence="2" id="KW-0378">Hydrolase</keyword>
<dbReference type="EMBL" id="QUNO01000012">
    <property type="protein sequence ID" value="REH41143.1"/>
    <property type="molecule type" value="Genomic_DNA"/>
</dbReference>
<name>A0A3E0HAS7_9PSEU</name>
<dbReference type="Pfam" id="PF05345">
    <property type="entry name" value="He_PIG"/>
    <property type="match status" value="1"/>
</dbReference>
<feature type="signal peptide" evidence="1">
    <location>
        <begin position="1"/>
        <end position="23"/>
    </location>
</feature>
<keyword evidence="1" id="KW-0732">Signal</keyword>
<dbReference type="SUPFAM" id="SSF49313">
    <property type="entry name" value="Cadherin-like"/>
    <property type="match status" value="1"/>
</dbReference>
<dbReference type="GO" id="GO:0005975">
    <property type="term" value="P:carbohydrate metabolic process"/>
    <property type="evidence" value="ECO:0007669"/>
    <property type="project" value="UniProtKB-ARBA"/>
</dbReference>
<sequence>MRALSRRLVALVGVASLPLLGLAATAAASTAGNPYSPAYGHTYRHGAVPTREQLGKIKDYEAAHPTATPDATAAGNTLAYGGGIDGIGVTSGHEKVYLVFWGSQWGSQGTDANGNLTFSSDSAGGAPKLQNMFKGLGTGNEAWSGVMTQYCEGVSTGATSCPASAAHVGYPTGGAYAGVWYDNSTSSPAASSGHQIGVEAVNAAAHFGNTTAAANRYAQYVILSPKGTDPDNYKTGGFCAWHDYNGDSTLSGGAVSSPYGDIAFTNMPYVMDQGTSCGQNFVNSGSSGTIDGYTMVEGHEYSETITDQNPAGGWTASSGEENADECAWLNPGTQGGATNVSMGNGSYAEQGTWSNDTNRCDTSHTIIGGGGGTGLSASNPGSQSGVVGTAASLQLSATGGTTPYSWSATGLPAGLSISSGGLISGTPSTAGNYTVNATVRDAAGATASTSFGWTISPAGGGGCSGQKLGNPGFESGNTVWSASSGVIGQNGSQEPTHSGTWNAWLDGYGSTHTDTLTQSVSIPAGCHATLSFYLHIDTAETGSTAYDKLTVKAGSTTLATYSNVNAASGYTLRSFDVSALAGQTVTVSFSGTEDSSLQTSFVLDDTALTLS</sequence>
<protein>
    <submittedName>
        <fullName evidence="2">Serine protease</fullName>
    </submittedName>
</protein>
<organism evidence="2 3">
    <name type="scientific">Kutzneria buriramensis</name>
    <dbReference type="NCBI Taxonomy" id="1045776"/>
    <lineage>
        <taxon>Bacteria</taxon>
        <taxon>Bacillati</taxon>
        <taxon>Actinomycetota</taxon>
        <taxon>Actinomycetes</taxon>
        <taxon>Pseudonocardiales</taxon>
        <taxon>Pseudonocardiaceae</taxon>
        <taxon>Kutzneria</taxon>
    </lineage>
</organism>
<dbReference type="GO" id="GO:0006508">
    <property type="term" value="P:proteolysis"/>
    <property type="evidence" value="ECO:0007669"/>
    <property type="project" value="UniProtKB-KW"/>
</dbReference>
<dbReference type="AlphaFoldDB" id="A0A3E0HAS7"/>
<evidence type="ECO:0000313" key="2">
    <source>
        <dbReference type="EMBL" id="REH41143.1"/>
    </source>
</evidence>
<feature type="chain" id="PRO_5038829616" evidence="1">
    <location>
        <begin position="24"/>
        <end position="611"/>
    </location>
</feature>
<dbReference type="GO" id="GO:0008233">
    <property type="term" value="F:peptidase activity"/>
    <property type="evidence" value="ECO:0007669"/>
    <property type="project" value="UniProtKB-KW"/>
</dbReference>
<dbReference type="Gene3D" id="2.60.40.10">
    <property type="entry name" value="Immunoglobulins"/>
    <property type="match status" value="1"/>
</dbReference>
<keyword evidence="3" id="KW-1185">Reference proteome</keyword>
<dbReference type="GO" id="GO:0016020">
    <property type="term" value="C:membrane"/>
    <property type="evidence" value="ECO:0007669"/>
    <property type="project" value="InterPro"/>
</dbReference>
<dbReference type="Gene3D" id="2.60.120.260">
    <property type="entry name" value="Galactose-binding domain-like"/>
    <property type="match status" value="1"/>
</dbReference>
<keyword evidence="2" id="KW-0645">Protease</keyword>
<accession>A0A3E0HAS7</accession>
<dbReference type="RefSeq" id="WP_211353317.1">
    <property type="nucleotide sequence ID" value="NZ_CP144375.1"/>
</dbReference>
<reference evidence="2 3" key="1">
    <citation type="submission" date="2018-08" db="EMBL/GenBank/DDBJ databases">
        <title>Genomic Encyclopedia of Archaeal and Bacterial Type Strains, Phase II (KMG-II): from individual species to whole genera.</title>
        <authorList>
            <person name="Goeker M."/>
        </authorList>
    </citation>
    <scope>NUCLEOTIDE SEQUENCE [LARGE SCALE GENOMIC DNA]</scope>
    <source>
        <strain evidence="2 3">DSM 45791</strain>
    </source>
</reference>
<comment type="caution">
    <text evidence="2">The sequence shown here is derived from an EMBL/GenBank/DDBJ whole genome shotgun (WGS) entry which is preliminary data.</text>
</comment>
<evidence type="ECO:0000256" key="1">
    <source>
        <dbReference type="SAM" id="SignalP"/>
    </source>
</evidence>
<dbReference type="InterPro" id="IPR015919">
    <property type="entry name" value="Cadherin-like_sf"/>
</dbReference>
<evidence type="ECO:0000313" key="3">
    <source>
        <dbReference type="Proteomes" id="UP000256269"/>
    </source>
</evidence>
<dbReference type="GO" id="GO:0005509">
    <property type="term" value="F:calcium ion binding"/>
    <property type="evidence" value="ECO:0007669"/>
    <property type="project" value="InterPro"/>
</dbReference>
<proteinExistence type="predicted"/>
<dbReference type="InterPro" id="IPR013783">
    <property type="entry name" value="Ig-like_fold"/>
</dbReference>
<dbReference type="Proteomes" id="UP000256269">
    <property type="component" value="Unassembled WGS sequence"/>
</dbReference>